<evidence type="ECO:0000313" key="2">
    <source>
        <dbReference type="EMBL" id="OKY79035.1"/>
    </source>
</evidence>
<keyword evidence="1" id="KW-1133">Transmembrane helix</keyword>
<keyword evidence="1" id="KW-0812">Transmembrane</keyword>
<protein>
    <submittedName>
        <fullName evidence="2">Uncharacterized protein</fullName>
    </submittedName>
</protein>
<name>A0A1Q6DXE2_METT1</name>
<comment type="caution">
    <text evidence="2">The sequence shown here is derived from an EMBL/GenBank/DDBJ whole genome shotgun (WGS) entry which is preliminary data.</text>
</comment>
<evidence type="ECO:0000256" key="1">
    <source>
        <dbReference type="SAM" id="Phobius"/>
    </source>
</evidence>
<keyword evidence="1" id="KW-0472">Membrane</keyword>
<dbReference type="EMBL" id="MSDW01000001">
    <property type="protein sequence ID" value="OKY79035.1"/>
    <property type="molecule type" value="Genomic_DNA"/>
</dbReference>
<reference evidence="2" key="1">
    <citation type="submission" date="2016-12" db="EMBL/GenBank/DDBJ databases">
        <title>Discovery of methanogenic haloarchaea.</title>
        <authorList>
            <person name="Sorokin D.Y."/>
            <person name="Makarova K.S."/>
            <person name="Abbas B."/>
            <person name="Ferrer M."/>
            <person name="Golyshin P.N."/>
        </authorList>
    </citation>
    <scope>NUCLEOTIDE SEQUENCE [LARGE SCALE GENOMIC DNA]</scope>
    <source>
        <strain evidence="2">HMET1</strain>
    </source>
</reference>
<feature type="transmembrane region" description="Helical" evidence="1">
    <location>
        <begin position="6"/>
        <end position="25"/>
    </location>
</feature>
<feature type="transmembrane region" description="Helical" evidence="1">
    <location>
        <begin position="66"/>
        <end position="86"/>
    </location>
</feature>
<organism evidence="2 3">
    <name type="scientific">Methanohalarchaeum thermophilum</name>
    <dbReference type="NCBI Taxonomy" id="1903181"/>
    <lineage>
        <taxon>Archaea</taxon>
        <taxon>Methanobacteriati</taxon>
        <taxon>Methanobacteriota</taxon>
        <taxon>Methanonatronarchaeia</taxon>
        <taxon>Methanonatronarchaeales</taxon>
        <taxon>Methanonatronarchaeaceae</taxon>
        <taxon>Candidatus Methanohalarchaeum</taxon>
    </lineage>
</organism>
<feature type="transmembrane region" description="Helical" evidence="1">
    <location>
        <begin position="37"/>
        <end position="60"/>
    </location>
</feature>
<dbReference type="AlphaFoldDB" id="A0A1Q6DXE2"/>
<sequence length="92" mass="10584">MMIEKYLKILEIVLPFSITLLAFYGSKVSQVKYYRRGISLVGIGFLLVSLERVSNFYGLINEKNSLVVINIGYIFIFTGVIILTWFRKKLGL</sequence>
<keyword evidence="3" id="KW-1185">Reference proteome</keyword>
<dbReference type="InParanoid" id="A0A1Q6DXE2"/>
<evidence type="ECO:0000313" key="3">
    <source>
        <dbReference type="Proteomes" id="UP000185744"/>
    </source>
</evidence>
<dbReference type="Proteomes" id="UP000185744">
    <property type="component" value="Unassembled WGS sequence"/>
</dbReference>
<proteinExistence type="predicted"/>
<accession>A0A1Q6DXE2</accession>
<gene>
    <name evidence="2" type="ORF">BTN85_1541</name>
</gene>